<dbReference type="EMBL" id="BOMY01000006">
    <property type="protein sequence ID" value="GIF18264.1"/>
    <property type="molecule type" value="Genomic_DNA"/>
</dbReference>
<evidence type="ECO:0000256" key="1">
    <source>
        <dbReference type="SAM" id="MobiDB-lite"/>
    </source>
</evidence>
<feature type="region of interest" description="Disordered" evidence="1">
    <location>
        <begin position="1"/>
        <end position="78"/>
    </location>
</feature>
<evidence type="ECO:0000313" key="3">
    <source>
        <dbReference type="Proteomes" id="UP000623608"/>
    </source>
</evidence>
<keyword evidence="3" id="KW-1185">Reference proteome</keyword>
<dbReference type="AlphaFoldDB" id="A0A919NGN2"/>
<sequence length="111" mass="11176">MADAEAEGAADTGAAATEVAAEGTADDETETEEDGETEGDEDENQPLAPAGRTNAAAATAAATPMTTPSTAKRRAGDPGLRCPLGASFVLISAGLYWARSHGVILKIFGEP</sequence>
<evidence type="ECO:0000313" key="2">
    <source>
        <dbReference type="EMBL" id="GIF18264.1"/>
    </source>
</evidence>
<feature type="compositionally biased region" description="Low complexity" evidence="1">
    <location>
        <begin position="46"/>
        <end position="70"/>
    </location>
</feature>
<feature type="compositionally biased region" description="Low complexity" evidence="1">
    <location>
        <begin position="9"/>
        <end position="23"/>
    </location>
</feature>
<dbReference type="Proteomes" id="UP000623608">
    <property type="component" value="Unassembled WGS sequence"/>
</dbReference>
<organism evidence="2 3">
    <name type="scientific">Paractinoplanes tereljensis</name>
    <dbReference type="NCBI Taxonomy" id="571912"/>
    <lineage>
        <taxon>Bacteria</taxon>
        <taxon>Bacillati</taxon>
        <taxon>Actinomycetota</taxon>
        <taxon>Actinomycetes</taxon>
        <taxon>Micromonosporales</taxon>
        <taxon>Micromonosporaceae</taxon>
        <taxon>Paractinoplanes</taxon>
    </lineage>
</organism>
<protein>
    <submittedName>
        <fullName evidence="2">Uncharacterized protein</fullName>
    </submittedName>
</protein>
<proteinExistence type="predicted"/>
<name>A0A919NGN2_9ACTN</name>
<gene>
    <name evidence="2" type="ORF">Ate02nite_09940</name>
</gene>
<reference evidence="2" key="1">
    <citation type="submission" date="2021-01" db="EMBL/GenBank/DDBJ databases">
        <title>Whole genome shotgun sequence of Actinoplanes tereljensis NBRC 105297.</title>
        <authorList>
            <person name="Komaki H."/>
            <person name="Tamura T."/>
        </authorList>
    </citation>
    <scope>NUCLEOTIDE SEQUENCE</scope>
    <source>
        <strain evidence="2">NBRC 105297</strain>
    </source>
</reference>
<feature type="compositionally biased region" description="Acidic residues" evidence="1">
    <location>
        <begin position="24"/>
        <end position="44"/>
    </location>
</feature>
<accession>A0A919NGN2</accession>
<comment type="caution">
    <text evidence="2">The sequence shown here is derived from an EMBL/GenBank/DDBJ whole genome shotgun (WGS) entry which is preliminary data.</text>
</comment>